<feature type="region of interest" description="Disordered" evidence="1">
    <location>
        <begin position="23"/>
        <end position="50"/>
    </location>
</feature>
<proteinExistence type="predicted"/>
<name>A0A840FBC1_9SPHN</name>
<keyword evidence="3" id="KW-1185">Reference proteome</keyword>
<dbReference type="EMBL" id="JACIEV010000011">
    <property type="protein sequence ID" value="MBB4155320.1"/>
    <property type="molecule type" value="Genomic_DNA"/>
</dbReference>
<accession>A0A840FBC1</accession>
<organism evidence="2 3">
    <name type="scientific">Sphingomonas jinjuensis</name>
    <dbReference type="NCBI Taxonomy" id="535907"/>
    <lineage>
        <taxon>Bacteria</taxon>
        <taxon>Pseudomonadati</taxon>
        <taxon>Pseudomonadota</taxon>
        <taxon>Alphaproteobacteria</taxon>
        <taxon>Sphingomonadales</taxon>
        <taxon>Sphingomonadaceae</taxon>
        <taxon>Sphingomonas</taxon>
    </lineage>
</organism>
<sequence>MSEDPVTRRAKAAASETIGKLIGDDDAIRKGRSEKRAAKPKTNKTSQKQE</sequence>
<evidence type="ECO:0000313" key="3">
    <source>
        <dbReference type="Proteomes" id="UP000529795"/>
    </source>
</evidence>
<feature type="compositionally biased region" description="Basic and acidic residues" evidence="1">
    <location>
        <begin position="23"/>
        <end position="37"/>
    </location>
</feature>
<dbReference type="AlphaFoldDB" id="A0A840FBC1"/>
<dbReference type="RefSeq" id="WP_183986711.1">
    <property type="nucleotide sequence ID" value="NZ_JACIEV010000011.1"/>
</dbReference>
<evidence type="ECO:0000313" key="2">
    <source>
        <dbReference type="EMBL" id="MBB4155320.1"/>
    </source>
</evidence>
<dbReference type="Proteomes" id="UP000529795">
    <property type="component" value="Unassembled WGS sequence"/>
</dbReference>
<gene>
    <name evidence="2" type="ORF">GGQ80_003240</name>
</gene>
<comment type="caution">
    <text evidence="2">The sequence shown here is derived from an EMBL/GenBank/DDBJ whole genome shotgun (WGS) entry which is preliminary data.</text>
</comment>
<reference evidence="2 3" key="1">
    <citation type="submission" date="2020-08" db="EMBL/GenBank/DDBJ databases">
        <title>Genomic Encyclopedia of Type Strains, Phase IV (KMG-IV): sequencing the most valuable type-strain genomes for metagenomic binning, comparative biology and taxonomic classification.</title>
        <authorList>
            <person name="Goeker M."/>
        </authorList>
    </citation>
    <scope>NUCLEOTIDE SEQUENCE [LARGE SCALE GENOMIC DNA]</scope>
    <source>
        <strain evidence="2 3">YC6723</strain>
    </source>
</reference>
<evidence type="ECO:0000256" key="1">
    <source>
        <dbReference type="SAM" id="MobiDB-lite"/>
    </source>
</evidence>
<protein>
    <submittedName>
        <fullName evidence="2">Uncharacterized protein YjbJ (UPF0337 family)</fullName>
    </submittedName>
</protein>